<dbReference type="GO" id="GO:0016787">
    <property type="term" value="F:hydrolase activity"/>
    <property type="evidence" value="ECO:0007669"/>
    <property type="project" value="UniProtKB-KW"/>
</dbReference>
<evidence type="ECO:0000256" key="3">
    <source>
        <dbReference type="RuleBase" id="RU361235"/>
    </source>
</evidence>
<dbReference type="OrthoDB" id="408631at2759"/>
<proteinExistence type="inferred from homology"/>
<evidence type="ECO:0000313" key="5">
    <source>
        <dbReference type="EMBL" id="PSK55980.1"/>
    </source>
</evidence>
<dbReference type="PANTHER" id="PTHR11559">
    <property type="entry name" value="CARBOXYLESTERASE"/>
    <property type="match status" value="1"/>
</dbReference>
<keyword evidence="2 3" id="KW-0378">Hydrolase</keyword>
<dbReference type="InterPro" id="IPR029058">
    <property type="entry name" value="AB_hydrolase_fold"/>
</dbReference>
<evidence type="ECO:0000259" key="4">
    <source>
        <dbReference type="Pfam" id="PF00135"/>
    </source>
</evidence>
<dbReference type="EC" id="3.1.1.-" evidence="3"/>
<feature type="domain" description="Carboxylesterase type B" evidence="4">
    <location>
        <begin position="36"/>
        <end position="557"/>
    </location>
</feature>
<dbReference type="EMBL" id="NHZQ01000066">
    <property type="protein sequence ID" value="PSK55980.1"/>
    <property type="molecule type" value="Genomic_DNA"/>
</dbReference>
<dbReference type="InterPro" id="IPR050309">
    <property type="entry name" value="Type-B_Carboxylest/Lipase"/>
</dbReference>
<accession>A0A2P8A680</accession>
<evidence type="ECO:0000256" key="1">
    <source>
        <dbReference type="ARBA" id="ARBA00005964"/>
    </source>
</evidence>
<dbReference type="InterPro" id="IPR002018">
    <property type="entry name" value="CarbesteraseB"/>
</dbReference>
<dbReference type="InterPro" id="IPR019826">
    <property type="entry name" value="Carboxylesterase_B_AS"/>
</dbReference>
<feature type="chain" id="PRO_5015022992" description="Carboxylic ester hydrolase" evidence="3">
    <location>
        <begin position="17"/>
        <end position="574"/>
    </location>
</feature>
<sequence length="574" mass="62092">MFLSLLFVLLAAYASAQKDQNLDVEIASLGERLRGPIARTTDGFVAGKTVGQVESWFGIPYAEPPVPPNRLTAPKRLRTGYRLFNATAPPAACPQFGQPIDTTGLPEDVALIVRNIVVVPPRMSEDCLTLNVQRPVGANRFSRLPVLVWIYGGGFETGDIARYNGQDLVRKSMELESDIIFVAINYRLNGFGFLRGKEVAAAGASNLGLRDQRLALEWVQDNIRNFGGDPNKVTIWGESAGAGSVFAQTVINQGDNRYKGRKLFRAAIQNSGSPSASSAVNSPASQASYDAIVRDAGCSNSTNTLKCLREVPYGIYAAAVNPASGAARVFGPGFDPTDNFMPVSSIDAIRAGNFSRVPLIQGTQEDEGTVNVFRLPGVNGPAGVVDFLARGRASTVNRTIIEKFVSLYPNDPAAGSPFGTGGDYQLYPQYKQLAAAVGDIGQQFGRRAYNNLMAARLPAIYAYHATYNRGTSALGTYHGSDVGVLFNFRNSTALPSQSGQVYYISFVNNLDPNVIRNPRSNVTWPKFTEDNKVILNFGATANVVEPDTYRQEAFEYWNENISSFKDVVAGAGKD</sequence>
<keyword evidence="3" id="KW-0732">Signal</keyword>
<feature type="signal peptide" evidence="3">
    <location>
        <begin position="1"/>
        <end position="16"/>
    </location>
</feature>
<dbReference type="PROSITE" id="PS00122">
    <property type="entry name" value="CARBOXYLESTERASE_B_1"/>
    <property type="match status" value="1"/>
</dbReference>
<dbReference type="Gene3D" id="3.40.50.1820">
    <property type="entry name" value="alpha/beta hydrolase"/>
    <property type="match status" value="1"/>
</dbReference>
<organism evidence="5 6">
    <name type="scientific">Elsinoe australis</name>
    <dbReference type="NCBI Taxonomy" id="40998"/>
    <lineage>
        <taxon>Eukaryota</taxon>
        <taxon>Fungi</taxon>
        <taxon>Dikarya</taxon>
        <taxon>Ascomycota</taxon>
        <taxon>Pezizomycotina</taxon>
        <taxon>Dothideomycetes</taxon>
        <taxon>Dothideomycetidae</taxon>
        <taxon>Myriangiales</taxon>
        <taxon>Elsinoaceae</taxon>
        <taxon>Elsinoe</taxon>
    </lineage>
</organism>
<dbReference type="SUPFAM" id="SSF53474">
    <property type="entry name" value="alpha/beta-Hydrolases"/>
    <property type="match status" value="1"/>
</dbReference>
<dbReference type="STRING" id="40998.A0A2P8A680"/>
<dbReference type="AlphaFoldDB" id="A0A2P8A680"/>
<name>A0A2P8A680_9PEZI</name>
<gene>
    <name evidence="5" type="ORF">B9Z65_4858</name>
</gene>
<comment type="caution">
    <text evidence="5">The sequence shown here is derived from an EMBL/GenBank/DDBJ whole genome shotgun (WGS) entry which is preliminary data.</text>
</comment>
<evidence type="ECO:0000256" key="2">
    <source>
        <dbReference type="ARBA" id="ARBA00022801"/>
    </source>
</evidence>
<dbReference type="Proteomes" id="UP000243723">
    <property type="component" value="Unassembled WGS sequence"/>
</dbReference>
<evidence type="ECO:0000313" key="6">
    <source>
        <dbReference type="Proteomes" id="UP000243723"/>
    </source>
</evidence>
<reference evidence="5 6" key="1">
    <citation type="submission" date="2017-05" db="EMBL/GenBank/DDBJ databases">
        <title>Draft genome sequence of Elsinoe australis.</title>
        <authorList>
            <person name="Cheng Q."/>
        </authorList>
    </citation>
    <scope>NUCLEOTIDE SEQUENCE [LARGE SCALE GENOMIC DNA]</scope>
    <source>
        <strain evidence="5 6">NL1</strain>
    </source>
</reference>
<dbReference type="Pfam" id="PF00135">
    <property type="entry name" value="COesterase"/>
    <property type="match status" value="1"/>
</dbReference>
<comment type="similarity">
    <text evidence="1 3">Belongs to the type-B carboxylesterase/lipase family.</text>
</comment>
<protein>
    <recommendedName>
        <fullName evidence="3">Carboxylic ester hydrolase</fullName>
        <ecNumber evidence="3">3.1.1.-</ecNumber>
    </recommendedName>
</protein>
<keyword evidence="6" id="KW-1185">Reference proteome</keyword>